<dbReference type="InterPro" id="IPR036628">
    <property type="entry name" value="Clp_N_dom_sf"/>
</dbReference>
<gene>
    <name evidence="10" type="ORF">IFJ97_03280</name>
</gene>
<feature type="domain" description="Clp R" evidence="9">
    <location>
        <begin position="2"/>
        <end position="149"/>
    </location>
</feature>
<dbReference type="AlphaFoldDB" id="A0A8J6Y535"/>
<dbReference type="PROSITE" id="PS00871">
    <property type="entry name" value="CLPAB_2"/>
    <property type="match status" value="1"/>
</dbReference>
<dbReference type="GO" id="GO:0005737">
    <property type="term" value="C:cytoplasm"/>
    <property type="evidence" value="ECO:0007669"/>
    <property type="project" value="TreeGrafter"/>
</dbReference>
<keyword evidence="10" id="KW-0378">Hydrolase</keyword>
<organism evidence="10 11">
    <name type="scientific">Candidatus Sulfomarinibacter kjeldsenii</name>
    <dbReference type="NCBI Taxonomy" id="2885994"/>
    <lineage>
        <taxon>Bacteria</taxon>
        <taxon>Pseudomonadati</taxon>
        <taxon>Acidobacteriota</taxon>
        <taxon>Thermoanaerobaculia</taxon>
        <taxon>Thermoanaerobaculales</taxon>
        <taxon>Candidatus Sulfomarinibacteraceae</taxon>
        <taxon>Candidatus Sulfomarinibacter</taxon>
    </lineage>
</organism>
<dbReference type="InterPro" id="IPR027417">
    <property type="entry name" value="P-loop_NTPase"/>
</dbReference>
<dbReference type="PANTHER" id="PTHR11638:SF175">
    <property type="entry name" value="ATP-DEPENDENT CLP PROTEASE, ATP-BINDING SUBUNIT CLPC"/>
    <property type="match status" value="1"/>
</dbReference>
<name>A0A8J6Y535_9BACT</name>
<dbReference type="GO" id="GO:0006508">
    <property type="term" value="P:proteolysis"/>
    <property type="evidence" value="ECO:0007669"/>
    <property type="project" value="UniProtKB-KW"/>
</dbReference>
<evidence type="ECO:0000256" key="6">
    <source>
        <dbReference type="RuleBase" id="RU004432"/>
    </source>
</evidence>
<dbReference type="SMART" id="SM01086">
    <property type="entry name" value="ClpB_D2-small"/>
    <property type="match status" value="1"/>
</dbReference>
<dbReference type="EMBL" id="JACXWA010000056">
    <property type="protein sequence ID" value="MBD3870367.1"/>
    <property type="molecule type" value="Genomic_DNA"/>
</dbReference>
<dbReference type="Pfam" id="PF10431">
    <property type="entry name" value="ClpB_D2-small"/>
    <property type="match status" value="1"/>
</dbReference>
<comment type="caution">
    <text evidence="10">The sequence shown here is derived from an EMBL/GenBank/DDBJ whole genome shotgun (WGS) entry which is preliminary data.</text>
</comment>
<dbReference type="SMART" id="SM00382">
    <property type="entry name" value="AAA"/>
    <property type="match status" value="2"/>
</dbReference>
<dbReference type="CDD" id="cd19499">
    <property type="entry name" value="RecA-like_ClpB_Hsp104-like"/>
    <property type="match status" value="1"/>
</dbReference>
<dbReference type="SUPFAM" id="SSF81923">
    <property type="entry name" value="Double Clp-N motif"/>
    <property type="match status" value="1"/>
</dbReference>
<dbReference type="InterPro" id="IPR003593">
    <property type="entry name" value="AAA+_ATPase"/>
</dbReference>
<dbReference type="Pfam" id="PF17871">
    <property type="entry name" value="AAA_lid_9"/>
    <property type="match status" value="1"/>
</dbReference>
<dbReference type="InterPro" id="IPR004176">
    <property type="entry name" value="Clp_R_N"/>
</dbReference>
<dbReference type="FunFam" id="3.40.50.300:FF:000025">
    <property type="entry name" value="ATP-dependent Clp protease subunit"/>
    <property type="match status" value="1"/>
</dbReference>
<evidence type="ECO:0000256" key="4">
    <source>
        <dbReference type="ARBA" id="ARBA00023186"/>
    </source>
</evidence>
<evidence type="ECO:0000256" key="5">
    <source>
        <dbReference type="PROSITE-ProRule" id="PRU01251"/>
    </source>
</evidence>
<protein>
    <submittedName>
        <fullName evidence="10">ATP-dependent Clp protease ATP-binding subunit</fullName>
    </submittedName>
</protein>
<keyword evidence="3 6" id="KW-0067">ATP-binding</keyword>
<dbReference type="FunFam" id="3.40.50.300:FF:000010">
    <property type="entry name" value="Chaperone clpB 1, putative"/>
    <property type="match status" value="1"/>
</dbReference>
<evidence type="ECO:0000256" key="3">
    <source>
        <dbReference type="ARBA" id="ARBA00022840"/>
    </source>
</evidence>
<keyword evidence="7" id="KW-0175">Coiled coil</keyword>
<evidence type="ECO:0000313" key="10">
    <source>
        <dbReference type="EMBL" id="MBD3870367.1"/>
    </source>
</evidence>
<dbReference type="PROSITE" id="PS50151">
    <property type="entry name" value="UVR"/>
    <property type="match status" value="1"/>
</dbReference>
<keyword evidence="2 6" id="KW-0547">Nucleotide-binding</keyword>
<dbReference type="PROSITE" id="PS51903">
    <property type="entry name" value="CLP_R"/>
    <property type="match status" value="1"/>
</dbReference>
<dbReference type="PANTHER" id="PTHR11638">
    <property type="entry name" value="ATP-DEPENDENT CLP PROTEASE"/>
    <property type="match status" value="1"/>
</dbReference>
<reference evidence="10 11" key="1">
    <citation type="submission" date="2020-08" db="EMBL/GenBank/DDBJ databases">
        <title>Acidobacteriota in marine sediments use diverse sulfur dissimilation pathways.</title>
        <authorList>
            <person name="Wasmund K."/>
        </authorList>
    </citation>
    <scope>NUCLEOTIDE SEQUENCE [LARGE SCALE GENOMIC DNA]</scope>
    <source>
        <strain evidence="10">MAG AM3-A</strain>
    </source>
</reference>
<dbReference type="SUPFAM" id="SSF52540">
    <property type="entry name" value="P-loop containing nucleoside triphosphate hydrolases"/>
    <property type="match status" value="2"/>
</dbReference>
<evidence type="ECO:0000259" key="8">
    <source>
        <dbReference type="PROSITE" id="PS50151"/>
    </source>
</evidence>
<evidence type="ECO:0000313" key="11">
    <source>
        <dbReference type="Proteomes" id="UP000598633"/>
    </source>
</evidence>
<dbReference type="PRINTS" id="PR00300">
    <property type="entry name" value="CLPPROTEASEA"/>
</dbReference>
<feature type="domain" description="UVR" evidence="8">
    <location>
        <begin position="412"/>
        <end position="447"/>
    </location>
</feature>
<dbReference type="GO" id="GO:0034605">
    <property type="term" value="P:cellular response to heat"/>
    <property type="evidence" value="ECO:0007669"/>
    <property type="project" value="TreeGrafter"/>
</dbReference>
<dbReference type="InterPro" id="IPR041546">
    <property type="entry name" value="ClpA/ClpB_AAA_lid"/>
</dbReference>
<feature type="coiled-coil region" evidence="7">
    <location>
        <begin position="408"/>
        <end position="454"/>
    </location>
</feature>
<dbReference type="InterPro" id="IPR019489">
    <property type="entry name" value="Clp_ATPase_C"/>
</dbReference>
<proteinExistence type="inferred from homology"/>
<dbReference type="GO" id="GO:0016887">
    <property type="term" value="F:ATP hydrolysis activity"/>
    <property type="evidence" value="ECO:0007669"/>
    <property type="project" value="InterPro"/>
</dbReference>
<dbReference type="GO" id="GO:0008233">
    <property type="term" value="F:peptidase activity"/>
    <property type="evidence" value="ECO:0007669"/>
    <property type="project" value="UniProtKB-KW"/>
</dbReference>
<keyword evidence="1 5" id="KW-0677">Repeat</keyword>
<evidence type="ECO:0000256" key="7">
    <source>
        <dbReference type="SAM" id="Coils"/>
    </source>
</evidence>
<dbReference type="CDD" id="cd00009">
    <property type="entry name" value="AAA"/>
    <property type="match status" value="1"/>
</dbReference>
<dbReference type="Proteomes" id="UP000598633">
    <property type="component" value="Unassembled WGS sequence"/>
</dbReference>
<dbReference type="GO" id="GO:0005524">
    <property type="term" value="F:ATP binding"/>
    <property type="evidence" value="ECO:0007669"/>
    <property type="project" value="UniProtKB-KW"/>
</dbReference>
<dbReference type="PROSITE" id="PS00870">
    <property type="entry name" value="CLPAB_1"/>
    <property type="match status" value="1"/>
</dbReference>
<sequence>MFERFNEHVRRSLFFARYEASRSSSRSIALQHVLLGMLREADPVLNELLRSRGIEPRELREELLGERVTVERVSTSPDLPLAEETKKALAFAVHEAESMGHSSVGSEHLVLGLLRVEKSTAAEYLNANGLELFQIREEVVQRGRELEAEASAQATPHIAEYSRDLTMIASEGGFDPLIGREHEVERMVQILSRRTKNNPLLLGESGVGKTAIVEGLATRIFEGSVPMLLADRRILALDLSLLVAGTKYRGQFEERLKGLLKEIQNHPEIIIFIDEIHSLIGTGSAEGSLDAANIIKPALSRGEITCIGATTVREYRKYVEKDRALSRRFQAVTIRQPTEEETITILEGVQSRYEEFHGVRYTEDAIKAAVSNAGRYITDRAFPDKAIDVVDEAGARVKLRQVSSTSSLRRVQQEIREVVARMKDAISRKEFELAVDLREEELRLREELEMLETTHAEESPERVMVERFDVEEVVASWTGIPVASIGEDEADRLRRMEEILRQRVVGQDDAIGAVARAIRRSRLGVTSPDRPIGSFIFLGPSGVGKTEVARQLASFLFQDPRRLVRFDMSEYMEKHTVSRLIGSPPGYVGFEEGGQLSEQVRRNPYSVVLLDEIEKAHPDVYNLMLQVLEDGRLTDNFGNVIDFTNTLIIMTSNLGGRELVEGEGVGFASDGPSIESRQVRELVDRELRRHFPPEFVNRLDEVIVFDALGEDSMLEVARLLLDETATVLGTKKVTIEFSPEIARWLFNRCGIDPQAGARPLRRLVKLWIEDAVADYLIQHREAESAELRMWIEDERPVVAARDAAAVVQGEDA</sequence>
<dbReference type="InterPro" id="IPR018368">
    <property type="entry name" value="ClpA/B_CS1"/>
</dbReference>
<evidence type="ECO:0000259" key="9">
    <source>
        <dbReference type="PROSITE" id="PS51903"/>
    </source>
</evidence>
<dbReference type="Gene3D" id="1.10.1780.10">
    <property type="entry name" value="Clp, N-terminal domain"/>
    <property type="match status" value="1"/>
</dbReference>
<keyword evidence="4 6" id="KW-0143">Chaperone</keyword>
<keyword evidence="10" id="KW-0645">Protease</keyword>
<dbReference type="Pfam" id="PF02861">
    <property type="entry name" value="Clp_N"/>
    <property type="match status" value="1"/>
</dbReference>
<dbReference type="InterPro" id="IPR050130">
    <property type="entry name" value="ClpA_ClpB"/>
</dbReference>
<dbReference type="InterPro" id="IPR003959">
    <property type="entry name" value="ATPase_AAA_core"/>
</dbReference>
<dbReference type="Gene3D" id="3.40.50.300">
    <property type="entry name" value="P-loop containing nucleotide triphosphate hydrolases"/>
    <property type="match status" value="2"/>
</dbReference>
<dbReference type="Gene3D" id="4.10.860.10">
    <property type="entry name" value="UVR domain"/>
    <property type="match status" value="1"/>
</dbReference>
<dbReference type="InterPro" id="IPR001270">
    <property type="entry name" value="ClpA/B"/>
</dbReference>
<dbReference type="Gene3D" id="1.10.8.60">
    <property type="match status" value="2"/>
</dbReference>
<comment type="similarity">
    <text evidence="6">Belongs to the ClpA/ClpB family.</text>
</comment>
<evidence type="ECO:0000256" key="2">
    <source>
        <dbReference type="ARBA" id="ARBA00022741"/>
    </source>
</evidence>
<dbReference type="Pfam" id="PF00004">
    <property type="entry name" value="AAA"/>
    <property type="match status" value="1"/>
</dbReference>
<dbReference type="InterPro" id="IPR001943">
    <property type="entry name" value="UVR_dom"/>
</dbReference>
<evidence type="ECO:0000256" key="1">
    <source>
        <dbReference type="ARBA" id="ARBA00022737"/>
    </source>
</evidence>
<dbReference type="InterPro" id="IPR028299">
    <property type="entry name" value="ClpA/B_CS2"/>
</dbReference>
<accession>A0A8J6Y535</accession>
<dbReference type="Pfam" id="PF07724">
    <property type="entry name" value="AAA_2"/>
    <property type="match status" value="1"/>
</dbReference>